<dbReference type="InterPro" id="IPR003323">
    <property type="entry name" value="OTU_dom"/>
</dbReference>
<proteinExistence type="predicted"/>
<dbReference type="EMBL" id="CAJOBC010000595">
    <property type="protein sequence ID" value="CAF3605113.1"/>
    <property type="molecule type" value="Genomic_DNA"/>
</dbReference>
<dbReference type="CDD" id="cd22750">
    <property type="entry name" value="OTU_C64"/>
    <property type="match status" value="1"/>
</dbReference>
<evidence type="ECO:0000313" key="5">
    <source>
        <dbReference type="EMBL" id="CAF3605113.1"/>
    </source>
</evidence>
<dbReference type="PROSITE" id="PS50802">
    <property type="entry name" value="OTU"/>
    <property type="match status" value="1"/>
</dbReference>
<dbReference type="OrthoDB" id="10064699at2759"/>
<evidence type="ECO:0000259" key="2">
    <source>
        <dbReference type="PROSITE" id="PS50802"/>
    </source>
</evidence>
<reference evidence="3" key="1">
    <citation type="submission" date="2021-02" db="EMBL/GenBank/DDBJ databases">
        <authorList>
            <person name="Nowell W R."/>
        </authorList>
    </citation>
    <scope>NUCLEOTIDE SEQUENCE</scope>
</reference>
<protein>
    <recommendedName>
        <fullName evidence="2">OTU domain-containing protein</fullName>
    </recommendedName>
</protein>
<organism evidence="3 7">
    <name type="scientific">Didymodactylos carnosus</name>
    <dbReference type="NCBI Taxonomy" id="1234261"/>
    <lineage>
        <taxon>Eukaryota</taxon>
        <taxon>Metazoa</taxon>
        <taxon>Spiralia</taxon>
        <taxon>Gnathifera</taxon>
        <taxon>Rotifera</taxon>
        <taxon>Eurotatoria</taxon>
        <taxon>Bdelloidea</taxon>
        <taxon>Philodinida</taxon>
        <taxon>Philodinidae</taxon>
        <taxon>Didymodactylos</taxon>
    </lineage>
</organism>
<feature type="compositionally biased region" description="Polar residues" evidence="1">
    <location>
        <begin position="415"/>
        <end position="439"/>
    </location>
</feature>
<evidence type="ECO:0000313" key="7">
    <source>
        <dbReference type="Proteomes" id="UP000663829"/>
    </source>
</evidence>
<evidence type="ECO:0000313" key="3">
    <source>
        <dbReference type="EMBL" id="CAF0818810.1"/>
    </source>
</evidence>
<accession>A0A813TSU2</accession>
<dbReference type="Proteomes" id="UP000682733">
    <property type="component" value="Unassembled WGS sequence"/>
</dbReference>
<gene>
    <name evidence="3" type="ORF">GPM918_LOCUS4435</name>
    <name evidence="4" type="ORF">OVA965_LOCUS18314</name>
    <name evidence="5" type="ORF">SRO942_LOCUS4436</name>
    <name evidence="6" type="ORF">TMI583_LOCUS18324</name>
</gene>
<dbReference type="Proteomes" id="UP000677228">
    <property type="component" value="Unassembled WGS sequence"/>
</dbReference>
<evidence type="ECO:0000256" key="1">
    <source>
        <dbReference type="SAM" id="MobiDB-lite"/>
    </source>
</evidence>
<dbReference type="Pfam" id="PF02338">
    <property type="entry name" value="OTU"/>
    <property type="match status" value="1"/>
</dbReference>
<dbReference type="EMBL" id="CAJOBA010009074">
    <property type="protein sequence ID" value="CAF3843141.1"/>
    <property type="molecule type" value="Genomic_DNA"/>
</dbReference>
<dbReference type="Proteomes" id="UP000663829">
    <property type="component" value="Unassembled WGS sequence"/>
</dbReference>
<dbReference type="EMBL" id="CAJNOK010009059">
    <property type="protein sequence ID" value="CAF1079994.1"/>
    <property type="molecule type" value="Genomic_DNA"/>
</dbReference>
<sequence length="572" mass="65880">MTTQRISSHPHYFSMFQSYCTEQNISNKDVLLLNEQLKHEIKEVLHNINQEIIKKLVNLTLHTTCIPIEFVQDCDTPTGNIYQHYLIDQTMYKLLNDSKIINFIPQLQKLYPVRTSGNGNCLLHACLIAIAGVHDFNLYLRDCLTQFMDVHEQSLKKRWQIERLKNDQKLGITTEDNRLDTEWKELCDLVRYENKGDGTIKNLQFLEAVHIFSIANMFCRPIIVLSEHVVRNKHGEAISINDIMGIYLPILSSQNNCTKDPIVIAYDKSHFCPLLTCDAERWYVSNGKKYTAEKLLPLLQYDDTSGYIALPVHFLDNSEQSKKDNLLKQYLKLTKTTVKHETSSQTIPCCQLGGKRLPQQCDFILLYKKYVLEFIEEQKRLAEGEHENRYNSDGYGEFISPFETYRNEDLPPPYNSKQSTTSMYSDSLPKQQSTTNSMSGTNFYSTNIFDNQAGIQSSLHEHRESYENAVVNGQISTAPSSINGYPYPYDLQDRSSPYSTTTQKKLNHQTDNYINNQNDNYYDSGKQETLVSSSSLLNIDENHMHQNNTTIDNLTSDMSNSSTKESKLKKGM</sequence>
<evidence type="ECO:0000313" key="6">
    <source>
        <dbReference type="EMBL" id="CAF3843141.1"/>
    </source>
</evidence>
<dbReference type="Proteomes" id="UP000681722">
    <property type="component" value="Unassembled WGS sequence"/>
</dbReference>
<feature type="domain" description="OTU" evidence="2">
    <location>
        <begin position="110"/>
        <end position="277"/>
    </location>
</feature>
<name>A0A813TSU2_9BILA</name>
<comment type="caution">
    <text evidence="3">The sequence shown here is derived from an EMBL/GenBank/DDBJ whole genome shotgun (WGS) entry which is preliminary data.</text>
</comment>
<feature type="compositionally biased region" description="Polar residues" evidence="1">
    <location>
        <begin position="547"/>
        <end position="563"/>
    </location>
</feature>
<feature type="region of interest" description="Disordered" evidence="1">
    <location>
        <begin position="547"/>
        <end position="572"/>
    </location>
</feature>
<keyword evidence="7" id="KW-1185">Reference proteome</keyword>
<evidence type="ECO:0000313" key="4">
    <source>
        <dbReference type="EMBL" id="CAF1079994.1"/>
    </source>
</evidence>
<dbReference type="EMBL" id="CAJNOQ010000595">
    <property type="protein sequence ID" value="CAF0818810.1"/>
    <property type="molecule type" value="Genomic_DNA"/>
</dbReference>
<feature type="region of interest" description="Disordered" evidence="1">
    <location>
        <begin position="406"/>
        <end position="439"/>
    </location>
</feature>
<dbReference type="AlphaFoldDB" id="A0A813TSU2"/>